<feature type="domain" description="Type VI secretion system component TssM1 N-terminal" evidence="2">
    <location>
        <begin position="114"/>
        <end position="363"/>
    </location>
</feature>
<gene>
    <name evidence="3" type="ORF">ACFQDL_11700</name>
</gene>
<dbReference type="PANTHER" id="PTHR36153:SF1">
    <property type="entry name" value="TYPE VI SECRETION SYSTEM COMPONENT TSSM1"/>
    <property type="match status" value="1"/>
</dbReference>
<keyword evidence="1" id="KW-1133">Transmembrane helix</keyword>
<dbReference type="PANTHER" id="PTHR36153">
    <property type="entry name" value="INNER MEMBRANE PROTEIN-RELATED"/>
    <property type="match status" value="1"/>
</dbReference>
<dbReference type="RefSeq" id="WP_379909166.1">
    <property type="nucleotide sequence ID" value="NZ_JBHSWE010000001.1"/>
</dbReference>
<accession>A0ABW1ZZQ1</accession>
<dbReference type="InterPro" id="IPR025743">
    <property type="entry name" value="TssM1_N"/>
</dbReference>
<dbReference type="InterPro" id="IPR053156">
    <property type="entry name" value="T6SS_TssM-like"/>
</dbReference>
<dbReference type="Pfam" id="PF14331">
    <property type="entry name" value="IcmF-related_N"/>
    <property type="match status" value="1"/>
</dbReference>
<evidence type="ECO:0000313" key="4">
    <source>
        <dbReference type="Proteomes" id="UP001596422"/>
    </source>
</evidence>
<feature type="transmembrane region" description="Helical" evidence="1">
    <location>
        <begin position="358"/>
        <end position="378"/>
    </location>
</feature>
<protein>
    <submittedName>
        <fullName evidence="3">Type VI secretion system protein</fullName>
    </submittedName>
</protein>
<dbReference type="EMBL" id="JBHSWE010000001">
    <property type="protein sequence ID" value="MFC6670667.1"/>
    <property type="molecule type" value="Genomic_DNA"/>
</dbReference>
<comment type="caution">
    <text evidence="3">The sequence shown here is derived from an EMBL/GenBank/DDBJ whole genome shotgun (WGS) entry which is preliminary data.</text>
</comment>
<reference evidence="4" key="1">
    <citation type="journal article" date="2019" name="Int. J. Syst. Evol. Microbiol.">
        <title>The Global Catalogue of Microorganisms (GCM) 10K type strain sequencing project: providing services to taxonomists for standard genome sequencing and annotation.</title>
        <authorList>
            <consortium name="The Broad Institute Genomics Platform"/>
            <consortium name="The Broad Institute Genome Sequencing Center for Infectious Disease"/>
            <person name="Wu L."/>
            <person name="Ma J."/>
        </authorList>
    </citation>
    <scope>NUCLEOTIDE SEQUENCE [LARGE SCALE GENOMIC DNA]</scope>
    <source>
        <strain evidence="4">NBRC 111756</strain>
    </source>
</reference>
<keyword evidence="1" id="KW-0472">Membrane</keyword>
<proteinExistence type="predicted"/>
<sequence>MLSWWLRRRRLRNRPDEAELAQRQRRQLQQRQLLSAFEKAWRNKSRGGRSPYETPWFLLIDETLDADRPMLEQMGFEQVDAEDTGDLPVTIWVSDQAVLAALHLEEAPHGFDAALDLLLQRLNLRRPRQAANGVLLGQPLGELLGGDQDRLEQQARRRRALLQQLNRRLGLDLPVYCLLTGMGALEDFCQFFATFDEQQLEAPLGALMPVTRKKGYDPAWFADSFAALKARLSAQVTPALKAQLNPDYRQAILAGPFQIGLLQAELEDWFRRLFLDHQFETRPLNFRGYFFVHGGGASAPVDRLGMLLAARLGIAEMPVTAPRDPGRSLFVKQLLRREIAAEAALVGVNRRRETAYRVLRVAVGGGLCLLFALFVWLLKTSHDHHRALDLEAVAELERYKQQLQTSRHHLDDLSSTIFSLSALRDLSRIHERPAPGTCPAGCRIPVSGAPSTAPTSRRSRRYCWSGCGKTCSRTSTSTTSSTTR</sequence>
<evidence type="ECO:0000256" key="1">
    <source>
        <dbReference type="SAM" id="Phobius"/>
    </source>
</evidence>
<organism evidence="3 4">
    <name type="scientific">Marinobacterium aestuariivivens</name>
    <dbReference type="NCBI Taxonomy" id="1698799"/>
    <lineage>
        <taxon>Bacteria</taxon>
        <taxon>Pseudomonadati</taxon>
        <taxon>Pseudomonadota</taxon>
        <taxon>Gammaproteobacteria</taxon>
        <taxon>Oceanospirillales</taxon>
        <taxon>Oceanospirillaceae</taxon>
        <taxon>Marinobacterium</taxon>
    </lineage>
</organism>
<keyword evidence="1" id="KW-0812">Transmembrane</keyword>
<dbReference type="Proteomes" id="UP001596422">
    <property type="component" value="Unassembled WGS sequence"/>
</dbReference>
<evidence type="ECO:0000259" key="2">
    <source>
        <dbReference type="Pfam" id="PF14331"/>
    </source>
</evidence>
<name>A0ABW1ZZQ1_9GAMM</name>
<keyword evidence="4" id="KW-1185">Reference proteome</keyword>
<evidence type="ECO:0000313" key="3">
    <source>
        <dbReference type="EMBL" id="MFC6670667.1"/>
    </source>
</evidence>